<dbReference type="PROSITE" id="PS50082">
    <property type="entry name" value="WD_REPEATS_2"/>
    <property type="match status" value="2"/>
</dbReference>
<feature type="repeat" description="WD" evidence="7">
    <location>
        <begin position="493"/>
        <end position="527"/>
    </location>
</feature>
<dbReference type="AlphaFoldDB" id="A0A1Z5KG94"/>
<dbReference type="SUPFAM" id="SSF50978">
    <property type="entry name" value="WD40 repeat-like"/>
    <property type="match status" value="1"/>
</dbReference>
<dbReference type="PROSITE" id="PS50294">
    <property type="entry name" value="WD_REPEATS_REGION"/>
    <property type="match status" value="2"/>
</dbReference>
<dbReference type="SMART" id="SM00320">
    <property type="entry name" value="WD40"/>
    <property type="match status" value="4"/>
</dbReference>
<accession>A0A1Z5KG94</accession>
<dbReference type="OrthoDB" id="10263272at2759"/>
<dbReference type="Gene3D" id="2.130.10.10">
    <property type="entry name" value="YVTN repeat-like/Quinoprotein amine dehydrogenase"/>
    <property type="match status" value="1"/>
</dbReference>
<dbReference type="GO" id="GO:0051301">
    <property type="term" value="P:cell division"/>
    <property type="evidence" value="ECO:0007669"/>
    <property type="project" value="UniProtKB-KW"/>
</dbReference>
<evidence type="ECO:0000313" key="9">
    <source>
        <dbReference type="EMBL" id="GAX25122.1"/>
    </source>
</evidence>
<dbReference type="GO" id="GO:0005680">
    <property type="term" value="C:anaphase-promoting complex"/>
    <property type="evidence" value="ECO:0007669"/>
    <property type="project" value="TreeGrafter"/>
</dbReference>
<comment type="similarity">
    <text evidence="1">Belongs to the WD repeat CDC20/Fizzy family.</text>
</comment>
<keyword evidence="2 7" id="KW-0853">WD repeat</keyword>
<dbReference type="InterPro" id="IPR015943">
    <property type="entry name" value="WD40/YVTN_repeat-like_dom_sf"/>
</dbReference>
<evidence type="ECO:0000256" key="3">
    <source>
        <dbReference type="ARBA" id="ARBA00022618"/>
    </source>
</evidence>
<dbReference type="PANTHER" id="PTHR19918:SF8">
    <property type="entry name" value="FI02843P"/>
    <property type="match status" value="1"/>
</dbReference>
<comment type="caution">
    <text evidence="9">The sequence shown here is derived from an EMBL/GenBank/DDBJ whole genome shotgun (WGS) entry which is preliminary data.</text>
</comment>
<dbReference type="GO" id="GO:1905786">
    <property type="term" value="P:positive regulation of anaphase-promoting complex-dependent catabolic process"/>
    <property type="evidence" value="ECO:0007669"/>
    <property type="project" value="TreeGrafter"/>
</dbReference>
<evidence type="ECO:0000256" key="7">
    <source>
        <dbReference type="PROSITE-ProRule" id="PRU00221"/>
    </source>
</evidence>
<dbReference type="InterPro" id="IPR036322">
    <property type="entry name" value="WD40_repeat_dom_sf"/>
</dbReference>
<dbReference type="Pfam" id="PF24807">
    <property type="entry name" value="WD40_CDC20-Fz"/>
    <property type="match status" value="1"/>
</dbReference>
<feature type="repeat" description="WD" evidence="7">
    <location>
        <begin position="348"/>
        <end position="389"/>
    </location>
</feature>
<keyword evidence="10" id="KW-1185">Reference proteome</keyword>
<keyword evidence="6" id="KW-0131">Cell cycle</keyword>
<organism evidence="9 10">
    <name type="scientific">Fistulifera solaris</name>
    <name type="common">Oleaginous diatom</name>
    <dbReference type="NCBI Taxonomy" id="1519565"/>
    <lineage>
        <taxon>Eukaryota</taxon>
        <taxon>Sar</taxon>
        <taxon>Stramenopiles</taxon>
        <taxon>Ochrophyta</taxon>
        <taxon>Bacillariophyta</taxon>
        <taxon>Bacillariophyceae</taxon>
        <taxon>Bacillariophycidae</taxon>
        <taxon>Naviculales</taxon>
        <taxon>Naviculaceae</taxon>
        <taxon>Fistulifera</taxon>
    </lineage>
</organism>
<name>A0A1Z5KG94_FISSO</name>
<dbReference type="InterPro" id="IPR001680">
    <property type="entry name" value="WD40_rpt"/>
</dbReference>
<dbReference type="InterPro" id="IPR056150">
    <property type="entry name" value="WD40_CDC20-Fz"/>
</dbReference>
<dbReference type="Proteomes" id="UP000198406">
    <property type="component" value="Unassembled WGS sequence"/>
</dbReference>
<keyword evidence="4" id="KW-0677">Repeat</keyword>
<feature type="domain" description="CDC20/Fizzy WD40" evidence="8">
    <location>
        <begin position="202"/>
        <end position="524"/>
    </location>
</feature>
<dbReference type="EMBL" id="BDSP01000219">
    <property type="protein sequence ID" value="GAX25122.1"/>
    <property type="molecule type" value="Genomic_DNA"/>
</dbReference>
<dbReference type="InterPro" id="IPR033010">
    <property type="entry name" value="Cdc20/Fizzy"/>
</dbReference>
<dbReference type="GO" id="GO:1990757">
    <property type="term" value="F:ubiquitin ligase activator activity"/>
    <property type="evidence" value="ECO:0007669"/>
    <property type="project" value="TreeGrafter"/>
</dbReference>
<dbReference type="PANTHER" id="PTHR19918">
    <property type="entry name" value="CELL DIVISION CYCLE 20 CDC20 FIZZY -RELATED"/>
    <property type="match status" value="1"/>
</dbReference>
<evidence type="ECO:0000259" key="8">
    <source>
        <dbReference type="Pfam" id="PF24807"/>
    </source>
</evidence>
<protein>
    <recommendedName>
        <fullName evidence="8">CDC20/Fizzy WD40 domain-containing protein</fullName>
    </recommendedName>
</protein>
<sequence>MVSSCSQNNVLSSDMHSHNHLSTPNRLGCRDLAQTVAPGTPQMIKTPVPRMRSTARSLHVLTPQTAPRDDQDRFIPSRRRMNMDLCRRKLNSASKSCESSNVACVGPPSAARLMKLAYKKQLLSTLCNVSTSDLDDELQLKSLMKYGSVSPSMTSNRRPIVAADPFAMDSLRSSSCGFNALSQKLNVAVTKRTISPHPAKSLNARGIVDDYYTNPISWSKDNVLAVALGISVYLMNESTGAVQEIAGAGKTPVDQRGLSNHVRSVKWCTMEGSTHHLAVATSVGFVRIFDTTCGKEIMRTNMGCRNSTMRAVCWNDSRQYLTAGYTNGKIGNHDLRSGVETTMTMAPSVGGSSSVCNLAWNSEGSCLASGRNDNMVHLWDASMTRSAESGRGQSPRHILASHTGAVKGLAWCPYRRDVLASGGGTADGCIKLWNACSSSLLKSVATGSQVCSLIWGQHHQELYSGHGYGDEMSSSANAVVAWSYPKMEQIQIMRGHEGRILSMGMSPDGTKLASMGADNSLCIWKVDAVPASSRSGSAGAANCLASPSFGSRFAIR</sequence>
<reference evidence="9 10" key="1">
    <citation type="journal article" date="2015" name="Plant Cell">
        <title>Oil accumulation by the oleaginous diatom Fistulifera solaris as revealed by the genome and transcriptome.</title>
        <authorList>
            <person name="Tanaka T."/>
            <person name="Maeda Y."/>
            <person name="Veluchamy A."/>
            <person name="Tanaka M."/>
            <person name="Abida H."/>
            <person name="Marechal E."/>
            <person name="Bowler C."/>
            <person name="Muto M."/>
            <person name="Sunaga Y."/>
            <person name="Tanaka M."/>
            <person name="Yoshino T."/>
            <person name="Taniguchi T."/>
            <person name="Fukuda Y."/>
            <person name="Nemoto M."/>
            <person name="Matsumoto M."/>
            <person name="Wong P.S."/>
            <person name="Aburatani S."/>
            <person name="Fujibuchi W."/>
        </authorList>
    </citation>
    <scope>NUCLEOTIDE SEQUENCE [LARGE SCALE GENOMIC DNA]</scope>
    <source>
        <strain evidence="9 10">JPCC DA0580</strain>
    </source>
</reference>
<evidence type="ECO:0000256" key="6">
    <source>
        <dbReference type="ARBA" id="ARBA00023306"/>
    </source>
</evidence>
<gene>
    <name evidence="9" type="ORF">FisN_10Lu349</name>
</gene>
<evidence type="ECO:0000256" key="5">
    <source>
        <dbReference type="ARBA" id="ARBA00022776"/>
    </source>
</evidence>
<dbReference type="GO" id="GO:0031145">
    <property type="term" value="P:anaphase-promoting complex-dependent catabolic process"/>
    <property type="evidence" value="ECO:0007669"/>
    <property type="project" value="TreeGrafter"/>
</dbReference>
<proteinExistence type="inferred from homology"/>
<evidence type="ECO:0000256" key="2">
    <source>
        <dbReference type="ARBA" id="ARBA00022574"/>
    </source>
</evidence>
<dbReference type="GO" id="GO:0010997">
    <property type="term" value="F:anaphase-promoting complex binding"/>
    <property type="evidence" value="ECO:0007669"/>
    <property type="project" value="InterPro"/>
</dbReference>
<evidence type="ECO:0000313" key="10">
    <source>
        <dbReference type="Proteomes" id="UP000198406"/>
    </source>
</evidence>
<evidence type="ECO:0000256" key="4">
    <source>
        <dbReference type="ARBA" id="ARBA00022737"/>
    </source>
</evidence>
<dbReference type="InParanoid" id="A0A1Z5KG94"/>
<evidence type="ECO:0000256" key="1">
    <source>
        <dbReference type="ARBA" id="ARBA00006445"/>
    </source>
</evidence>
<keyword evidence="5" id="KW-0498">Mitosis</keyword>
<keyword evidence="3" id="KW-0132">Cell division</keyword>